<organism evidence="3 4">
    <name type="scientific">Chara braunii</name>
    <name type="common">Braun's stonewort</name>
    <dbReference type="NCBI Taxonomy" id="69332"/>
    <lineage>
        <taxon>Eukaryota</taxon>
        <taxon>Viridiplantae</taxon>
        <taxon>Streptophyta</taxon>
        <taxon>Charophyceae</taxon>
        <taxon>Charales</taxon>
        <taxon>Characeae</taxon>
        <taxon>Chara</taxon>
    </lineage>
</organism>
<dbReference type="InterPro" id="IPR057657">
    <property type="entry name" value="MAT1_CAK-anch"/>
</dbReference>
<dbReference type="EMBL" id="BFEA01000052">
    <property type="protein sequence ID" value="GBG64591.1"/>
    <property type="molecule type" value="Genomic_DNA"/>
</dbReference>
<dbReference type="InterPro" id="IPR015877">
    <property type="entry name" value="MAT1_centre"/>
</dbReference>
<accession>A0A388K3H2</accession>
<evidence type="ECO:0000313" key="4">
    <source>
        <dbReference type="Proteomes" id="UP000265515"/>
    </source>
</evidence>
<comment type="caution">
    <text evidence="3">The sequence shown here is derived from an EMBL/GenBank/DDBJ whole genome shotgun (WGS) entry which is preliminary data.</text>
</comment>
<reference evidence="3 4" key="1">
    <citation type="journal article" date="2018" name="Cell">
        <title>The Chara Genome: Secondary Complexity and Implications for Plant Terrestrialization.</title>
        <authorList>
            <person name="Nishiyama T."/>
            <person name="Sakayama H."/>
            <person name="Vries J.D."/>
            <person name="Buschmann H."/>
            <person name="Saint-Marcoux D."/>
            <person name="Ullrich K.K."/>
            <person name="Haas F.B."/>
            <person name="Vanderstraeten L."/>
            <person name="Becker D."/>
            <person name="Lang D."/>
            <person name="Vosolsobe S."/>
            <person name="Rombauts S."/>
            <person name="Wilhelmsson P.K.I."/>
            <person name="Janitza P."/>
            <person name="Kern R."/>
            <person name="Heyl A."/>
            <person name="Rumpler F."/>
            <person name="Villalobos L.I.A.C."/>
            <person name="Clay J.M."/>
            <person name="Skokan R."/>
            <person name="Toyoda A."/>
            <person name="Suzuki Y."/>
            <person name="Kagoshima H."/>
            <person name="Schijlen E."/>
            <person name="Tajeshwar N."/>
            <person name="Catarino B."/>
            <person name="Hetherington A.J."/>
            <person name="Saltykova A."/>
            <person name="Bonnot C."/>
            <person name="Breuninger H."/>
            <person name="Symeonidi A."/>
            <person name="Radhakrishnan G.V."/>
            <person name="Van Nieuwerburgh F."/>
            <person name="Deforce D."/>
            <person name="Chang C."/>
            <person name="Karol K.G."/>
            <person name="Hedrich R."/>
            <person name="Ulvskov P."/>
            <person name="Glockner G."/>
            <person name="Delwiche C.F."/>
            <person name="Petrasek J."/>
            <person name="Van de Peer Y."/>
            <person name="Friml J."/>
            <person name="Beilby M."/>
            <person name="Dolan L."/>
            <person name="Kohara Y."/>
            <person name="Sugano S."/>
            <person name="Fujiyama A."/>
            <person name="Delaux P.-M."/>
            <person name="Quint M."/>
            <person name="TheiBen G."/>
            <person name="Hagemann M."/>
            <person name="Harholt J."/>
            <person name="Dunand C."/>
            <person name="Zachgo S."/>
            <person name="Langdale J."/>
            <person name="Maumus F."/>
            <person name="Straeten D.V.D."/>
            <person name="Gould S.B."/>
            <person name="Rensing S.A."/>
        </authorList>
    </citation>
    <scope>NUCLEOTIDE SEQUENCE [LARGE SCALE GENOMIC DNA]</scope>
    <source>
        <strain evidence="3 4">S276</strain>
    </source>
</reference>
<dbReference type="Pfam" id="PF25811">
    <property type="entry name" value="CAK-anch_MAT1"/>
    <property type="match status" value="1"/>
</dbReference>
<sequence length="207" mass="22753">MVALSFSAMNSKEVVVRKRIVEIYNKQQEDFATLREYNDYLEEVEDIIFALVEGHDVEAVEAKIAKYKEENYEQIVMAQARKAEERAAQLREQSALLPGVGRGAGLITVADSNAEATGLAHNGMGDTNKPGAMQYMPSVPGAMLMQQRGPIMVQPILAGGGGDPEDPAVAREREIRAIRAGGFTPEFGRKRALEEAFSSLFLTRVHQ</sequence>
<gene>
    <name evidence="3" type="ORF">CBR_g45648</name>
</gene>
<dbReference type="OMA" id="DMLGGEY"/>
<dbReference type="PANTHER" id="PTHR12683">
    <property type="entry name" value="CDK-ACTIVATING KINASE ASSEMBLY FACTOR MAT1"/>
    <property type="match status" value="1"/>
</dbReference>
<dbReference type="AlphaFoldDB" id="A0A388K3H2"/>
<proteinExistence type="predicted"/>
<dbReference type="PANTHER" id="PTHR12683:SF13">
    <property type="entry name" value="CDK-ACTIVATING KINASE ASSEMBLY FACTOR MAT1"/>
    <property type="match status" value="1"/>
</dbReference>
<evidence type="ECO:0000259" key="1">
    <source>
        <dbReference type="Pfam" id="PF06391"/>
    </source>
</evidence>
<dbReference type="GO" id="GO:0005675">
    <property type="term" value="C:transcription factor TFIIH holo complex"/>
    <property type="evidence" value="ECO:0007669"/>
    <property type="project" value="TreeGrafter"/>
</dbReference>
<protein>
    <submittedName>
        <fullName evidence="3">Uncharacterized protein</fullName>
    </submittedName>
</protein>
<dbReference type="Proteomes" id="UP000265515">
    <property type="component" value="Unassembled WGS sequence"/>
</dbReference>
<dbReference type="OrthoDB" id="5963at2759"/>
<feature type="domain" description="MAT1 C-terminal CAK anchor" evidence="2">
    <location>
        <begin position="177"/>
        <end position="201"/>
    </location>
</feature>
<evidence type="ECO:0000259" key="2">
    <source>
        <dbReference type="Pfam" id="PF25811"/>
    </source>
</evidence>
<evidence type="ECO:0000313" key="3">
    <source>
        <dbReference type="EMBL" id="GBG64591.1"/>
    </source>
</evidence>
<name>A0A388K3H2_CHABU</name>
<dbReference type="Gramene" id="GBG64591">
    <property type="protein sequence ID" value="GBG64591"/>
    <property type="gene ID" value="CBR_g45648"/>
</dbReference>
<dbReference type="GO" id="GO:0006281">
    <property type="term" value="P:DNA repair"/>
    <property type="evidence" value="ECO:0007669"/>
    <property type="project" value="TreeGrafter"/>
</dbReference>
<dbReference type="STRING" id="69332.A0A388K3H2"/>
<keyword evidence="4" id="KW-1185">Reference proteome</keyword>
<dbReference type="GO" id="GO:0006357">
    <property type="term" value="P:regulation of transcription by RNA polymerase II"/>
    <property type="evidence" value="ECO:0007669"/>
    <property type="project" value="TreeGrafter"/>
</dbReference>
<feature type="domain" description="MAT1 centre" evidence="1">
    <location>
        <begin position="12"/>
        <end position="93"/>
    </location>
</feature>
<dbReference type="Pfam" id="PF06391">
    <property type="entry name" value="MAT1"/>
    <property type="match status" value="1"/>
</dbReference>